<proteinExistence type="predicted"/>
<gene>
    <name evidence="1" type="ORF">C8D97_105149</name>
</gene>
<evidence type="ECO:0000313" key="2">
    <source>
        <dbReference type="Proteomes" id="UP000245790"/>
    </source>
</evidence>
<name>A0A316FT07_9GAMM</name>
<protein>
    <submittedName>
        <fullName evidence="1">Uncharacterized protein</fullName>
    </submittedName>
</protein>
<sequence length="138" mass="16027">MKKQTLKNNWLSLLSLAVALSALFYNTWRNEQTELNRNYRASGFEIVREIAKLQLLVDQTFYAPESNNNVIEGWTRINFIQSLSAIMPSSVKQRADDLKLVWSEQWQQLNEKESANKLITEANRALEQEVLIALKQLD</sequence>
<reference evidence="1 2" key="1">
    <citation type="submission" date="2018-05" db="EMBL/GenBank/DDBJ databases">
        <title>Genomic Encyclopedia of Type Strains, Phase IV (KMG-IV): sequencing the most valuable type-strain genomes for metagenomic binning, comparative biology and taxonomic classification.</title>
        <authorList>
            <person name="Goeker M."/>
        </authorList>
    </citation>
    <scope>NUCLEOTIDE SEQUENCE [LARGE SCALE GENOMIC DNA]</scope>
    <source>
        <strain evidence="1 2">DSM 25350</strain>
    </source>
</reference>
<dbReference type="EMBL" id="QGGU01000005">
    <property type="protein sequence ID" value="PWK51834.1"/>
    <property type="molecule type" value="Genomic_DNA"/>
</dbReference>
<accession>A0A316FT07</accession>
<organism evidence="1 2">
    <name type="scientific">Pleionea mediterranea</name>
    <dbReference type="NCBI Taxonomy" id="523701"/>
    <lineage>
        <taxon>Bacteria</taxon>
        <taxon>Pseudomonadati</taxon>
        <taxon>Pseudomonadota</taxon>
        <taxon>Gammaproteobacteria</taxon>
        <taxon>Oceanospirillales</taxon>
        <taxon>Pleioneaceae</taxon>
        <taxon>Pleionea</taxon>
    </lineage>
</organism>
<evidence type="ECO:0000313" key="1">
    <source>
        <dbReference type="EMBL" id="PWK51834.1"/>
    </source>
</evidence>
<comment type="caution">
    <text evidence="1">The sequence shown here is derived from an EMBL/GenBank/DDBJ whole genome shotgun (WGS) entry which is preliminary data.</text>
</comment>
<keyword evidence="2" id="KW-1185">Reference proteome</keyword>
<dbReference type="AlphaFoldDB" id="A0A316FT07"/>
<dbReference type="Proteomes" id="UP000245790">
    <property type="component" value="Unassembled WGS sequence"/>
</dbReference>